<dbReference type="Gene3D" id="6.20.40.10">
    <property type="match status" value="1"/>
</dbReference>
<dbReference type="PANTHER" id="PTHR11461:SF211">
    <property type="entry name" value="GH10112P-RELATED"/>
    <property type="match status" value="1"/>
</dbReference>
<dbReference type="OrthoDB" id="6419887at2759"/>
<accession>A0A8X6NL89</accession>
<name>A0A8X6NL89_NEPPI</name>
<proteinExistence type="inferred from homology"/>
<sequence>MFNSLRYATFDDFQALMLPYKGENVSFLILLPQQRNGLQALENSLTSEKLSVILDRLDERSVSVSLPKFKFEFQEDFSEMIQELGANKAFERNAADFSGLTSGSQALISNVFHKAVIEVNEEGSEAAAATGIQYLRNIPDNFIADHPFLFAIIETGSRSNMVLFLGRVNNL</sequence>
<dbReference type="PROSITE" id="PS00284">
    <property type="entry name" value="SERPIN"/>
    <property type="match status" value="1"/>
</dbReference>
<evidence type="ECO:0000259" key="3">
    <source>
        <dbReference type="SMART" id="SM00093"/>
    </source>
</evidence>
<dbReference type="AlphaFoldDB" id="A0A8X6NL89"/>
<protein>
    <submittedName>
        <fullName evidence="4">Serpin B10</fullName>
    </submittedName>
</protein>
<feature type="domain" description="Serpin" evidence="3">
    <location>
        <begin position="1"/>
        <end position="171"/>
    </location>
</feature>
<comment type="similarity">
    <text evidence="1 2">Belongs to the serpin family.</text>
</comment>
<organism evidence="4 5">
    <name type="scientific">Nephila pilipes</name>
    <name type="common">Giant wood spider</name>
    <name type="synonym">Nephila maculata</name>
    <dbReference type="NCBI Taxonomy" id="299642"/>
    <lineage>
        <taxon>Eukaryota</taxon>
        <taxon>Metazoa</taxon>
        <taxon>Ecdysozoa</taxon>
        <taxon>Arthropoda</taxon>
        <taxon>Chelicerata</taxon>
        <taxon>Arachnida</taxon>
        <taxon>Araneae</taxon>
        <taxon>Araneomorphae</taxon>
        <taxon>Entelegynae</taxon>
        <taxon>Araneoidea</taxon>
        <taxon>Nephilidae</taxon>
        <taxon>Nephila</taxon>
    </lineage>
</organism>
<evidence type="ECO:0000313" key="4">
    <source>
        <dbReference type="EMBL" id="GFT18922.1"/>
    </source>
</evidence>
<evidence type="ECO:0000256" key="1">
    <source>
        <dbReference type="ARBA" id="ARBA00009500"/>
    </source>
</evidence>
<dbReference type="Gene3D" id="2.30.39.10">
    <property type="entry name" value="Alpha-1-antitrypsin, domain 1"/>
    <property type="match status" value="1"/>
</dbReference>
<reference evidence="4" key="1">
    <citation type="submission" date="2020-08" db="EMBL/GenBank/DDBJ databases">
        <title>Multicomponent nature underlies the extraordinary mechanical properties of spider dragline silk.</title>
        <authorList>
            <person name="Kono N."/>
            <person name="Nakamura H."/>
            <person name="Mori M."/>
            <person name="Yoshida Y."/>
            <person name="Ohtoshi R."/>
            <person name="Malay A.D."/>
            <person name="Moran D.A.P."/>
            <person name="Tomita M."/>
            <person name="Numata K."/>
            <person name="Arakawa K."/>
        </authorList>
    </citation>
    <scope>NUCLEOTIDE SEQUENCE</scope>
</reference>
<dbReference type="Proteomes" id="UP000887013">
    <property type="component" value="Unassembled WGS sequence"/>
</dbReference>
<evidence type="ECO:0000256" key="2">
    <source>
        <dbReference type="RuleBase" id="RU000411"/>
    </source>
</evidence>
<dbReference type="EMBL" id="BMAW01058980">
    <property type="protein sequence ID" value="GFT18922.1"/>
    <property type="molecule type" value="Genomic_DNA"/>
</dbReference>
<dbReference type="InterPro" id="IPR023796">
    <property type="entry name" value="Serpin_dom"/>
</dbReference>
<dbReference type="PANTHER" id="PTHR11461">
    <property type="entry name" value="SERINE PROTEASE INHIBITOR, SERPIN"/>
    <property type="match status" value="1"/>
</dbReference>
<evidence type="ECO:0000313" key="5">
    <source>
        <dbReference type="Proteomes" id="UP000887013"/>
    </source>
</evidence>
<dbReference type="GO" id="GO:0004867">
    <property type="term" value="F:serine-type endopeptidase inhibitor activity"/>
    <property type="evidence" value="ECO:0007669"/>
    <property type="project" value="InterPro"/>
</dbReference>
<gene>
    <name evidence="4" type="primary">SERPINB10</name>
    <name evidence="4" type="ORF">NPIL_260391</name>
</gene>
<dbReference type="Pfam" id="PF00079">
    <property type="entry name" value="Serpin"/>
    <property type="match status" value="1"/>
</dbReference>
<dbReference type="GO" id="GO:0005615">
    <property type="term" value="C:extracellular space"/>
    <property type="evidence" value="ECO:0007669"/>
    <property type="project" value="InterPro"/>
</dbReference>
<dbReference type="SUPFAM" id="SSF56574">
    <property type="entry name" value="Serpins"/>
    <property type="match status" value="1"/>
</dbReference>
<dbReference type="InterPro" id="IPR042185">
    <property type="entry name" value="Serpin_sf_2"/>
</dbReference>
<dbReference type="InterPro" id="IPR023795">
    <property type="entry name" value="Serpin_CS"/>
</dbReference>
<comment type="caution">
    <text evidence="4">The sequence shown here is derived from an EMBL/GenBank/DDBJ whole genome shotgun (WGS) entry which is preliminary data.</text>
</comment>
<dbReference type="InterPro" id="IPR000215">
    <property type="entry name" value="Serpin_fam"/>
</dbReference>
<dbReference type="SMART" id="SM00093">
    <property type="entry name" value="SERPIN"/>
    <property type="match status" value="1"/>
</dbReference>
<dbReference type="InterPro" id="IPR036186">
    <property type="entry name" value="Serpin_sf"/>
</dbReference>
<keyword evidence="5" id="KW-1185">Reference proteome</keyword>